<dbReference type="Proteomes" id="UP000722459">
    <property type="component" value="Unassembled WGS sequence"/>
</dbReference>
<comment type="caution">
    <text evidence="1">The sequence shown here is derived from an EMBL/GenBank/DDBJ whole genome shotgun (WGS) entry which is preliminary data.</text>
</comment>
<reference evidence="1" key="1">
    <citation type="journal article" date="2021" name="ISME J.">
        <title>Mercury methylation by metabolically versatile and cosmopolitan marine bacteria.</title>
        <authorList>
            <person name="Lin H."/>
            <person name="Ascher D.B."/>
            <person name="Myung Y."/>
            <person name="Lamborg C.H."/>
            <person name="Hallam S.J."/>
            <person name="Gionfriddo C.M."/>
            <person name="Holt K.E."/>
            <person name="Moreau J.W."/>
        </authorList>
    </citation>
    <scope>NUCLEOTIDE SEQUENCE</scope>
    <source>
        <strain evidence="1">SI075_bin30</strain>
    </source>
</reference>
<protein>
    <submittedName>
        <fullName evidence="1">Uncharacterized protein</fullName>
    </submittedName>
</protein>
<evidence type="ECO:0000313" key="1">
    <source>
        <dbReference type="EMBL" id="MBT4870477.1"/>
    </source>
</evidence>
<name>A0A8T5GFK2_9ARCH</name>
<organism evidence="1 2">
    <name type="scientific">Candidatus Iainarchaeum sp</name>
    <dbReference type="NCBI Taxonomy" id="3101447"/>
    <lineage>
        <taxon>Archaea</taxon>
        <taxon>Candidatus Iainarchaeota</taxon>
        <taxon>Candidatus Iainarchaeia</taxon>
        <taxon>Candidatus Iainarchaeales</taxon>
        <taxon>Candidatus Iainarchaeaceae</taxon>
        <taxon>Candidatus Iainarchaeum</taxon>
    </lineage>
</organism>
<dbReference type="PROSITE" id="PS51257">
    <property type="entry name" value="PROKAR_LIPOPROTEIN"/>
    <property type="match status" value="1"/>
</dbReference>
<proteinExistence type="predicted"/>
<dbReference type="EMBL" id="JABJNZ010000037">
    <property type="protein sequence ID" value="MBT4870477.1"/>
    <property type="molecule type" value="Genomic_DNA"/>
</dbReference>
<accession>A0A8T5GFK2</accession>
<evidence type="ECO:0000313" key="2">
    <source>
        <dbReference type="Proteomes" id="UP000722459"/>
    </source>
</evidence>
<gene>
    <name evidence="1" type="ORF">HON47_02805</name>
</gene>
<dbReference type="AlphaFoldDB" id="A0A8T5GFK2"/>
<sequence>MKKIIAILILISVVVLVIGCTAPEDTNTPTDENFTVNTAAEANDAVGDIGTDLSGITDSLSEIDATLTES</sequence>